<dbReference type="PROSITE" id="PS01124">
    <property type="entry name" value="HTH_ARAC_FAMILY_2"/>
    <property type="match status" value="1"/>
</dbReference>
<evidence type="ECO:0000256" key="1">
    <source>
        <dbReference type="ARBA" id="ARBA00023015"/>
    </source>
</evidence>
<dbReference type="PROSITE" id="PS00041">
    <property type="entry name" value="HTH_ARAC_FAMILY_1"/>
    <property type="match status" value="1"/>
</dbReference>
<dbReference type="SUPFAM" id="SSF46689">
    <property type="entry name" value="Homeodomain-like"/>
    <property type="match status" value="1"/>
</dbReference>
<dbReference type="InterPro" id="IPR020449">
    <property type="entry name" value="Tscrpt_reg_AraC-type_HTH"/>
</dbReference>
<evidence type="ECO:0000256" key="3">
    <source>
        <dbReference type="ARBA" id="ARBA00023163"/>
    </source>
</evidence>
<dbReference type="PANTHER" id="PTHR43280">
    <property type="entry name" value="ARAC-FAMILY TRANSCRIPTIONAL REGULATOR"/>
    <property type="match status" value="1"/>
</dbReference>
<evidence type="ECO:0000313" key="6">
    <source>
        <dbReference type="Proteomes" id="UP000036196"/>
    </source>
</evidence>
<dbReference type="eggNOG" id="COG2207">
    <property type="taxonomic scope" value="Bacteria"/>
</dbReference>
<dbReference type="Gene3D" id="1.10.10.60">
    <property type="entry name" value="Homeodomain-like"/>
    <property type="match status" value="2"/>
</dbReference>
<dbReference type="InterPro" id="IPR018060">
    <property type="entry name" value="HTH_AraC"/>
</dbReference>
<organism evidence="5 6">
    <name type="scientific">Pluralibacter gergoviae</name>
    <name type="common">Enterobacter gergoviae</name>
    <dbReference type="NCBI Taxonomy" id="61647"/>
    <lineage>
        <taxon>Bacteria</taxon>
        <taxon>Pseudomonadati</taxon>
        <taxon>Pseudomonadota</taxon>
        <taxon>Gammaproteobacteria</taxon>
        <taxon>Enterobacterales</taxon>
        <taxon>Enterobacteriaceae</taxon>
        <taxon>Pluralibacter</taxon>
    </lineage>
</organism>
<keyword evidence="3" id="KW-0804">Transcription</keyword>
<sequence length="275" mass="31014">MSEPLVDLLRGIAAQPGRWSVRFPVQRPPAPALSMCVPFPRLEIVLEGEVRDGCLPAGDDCLRAQQALYIPAGRWNLPQWDAPALTLSILFSKQKLGFSLQRWSGKGMESISKQHVARLGPRVGSYLLMAMNELALLPAEPTLRLTFAGLISHCVDQLTHLPASISKSQALLRAIQEYVDDNAGQSLSRDSVAKRFHITPNYLSHLFQKAGQTGFNDYLTAVRLEQAKKLLRGYDMKIKEIAHRCGFEDSNYFCRLFRRHTARSPTEYRRHCRTL</sequence>
<evidence type="ECO:0000256" key="2">
    <source>
        <dbReference type="ARBA" id="ARBA00023125"/>
    </source>
</evidence>
<dbReference type="RefSeq" id="WP_048278374.1">
    <property type="nucleotide sequence ID" value="NZ_LDZF01000004.1"/>
</dbReference>
<dbReference type="Pfam" id="PF12833">
    <property type="entry name" value="HTH_18"/>
    <property type="match status" value="1"/>
</dbReference>
<dbReference type="GO" id="GO:0043565">
    <property type="term" value="F:sequence-specific DNA binding"/>
    <property type="evidence" value="ECO:0007669"/>
    <property type="project" value="InterPro"/>
</dbReference>
<dbReference type="InterPro" id="IPR009057">
    <property type="entry name" value="Homeodomain-like_sf"/>
</dbReference>
<keyword evidence="1" id="KW-0805">Transcription regulation</keyword>
<evidence type="ECO:0000313" key="5">
    <source>
        <dbReference type="EMBL" id="KMK15366.1"/>
    </source>
</evidence>
<keyword evidence="2" id="KW-0238">DNA-binding</keyword>
<reference evidence="5 6" key="1">
    <citation type="submission" date="2015-05" db="EMBL/GenBank/DDBJ databases">
        <title>Genome sequences of Pluralibacter gergoviae.</title>
        <authorList>
            <person name="Greninger A.L."/>
            <person name="Miller S."/>
        </authorList>
    </citation>
    <scope>NUCLEOTIDE SEQUENCE [LARGE SCALE GENOMIC DNA]</scope>
    <source>
        <strain evidence="5 6">JS81F13</strain>
    </source>
</reference>
<dbReference type="STRING" id="61647.LG71_09635"/>
<dbReference type="PANTHER" id="PTHR43280:SF10">
    <property type="entry name" value="REGULATORY PROTEIN POCR"/>
    <property type="match status" value="1"/>
</dbReference>
<accession>A0A0J5M0L8</accession>
<keyword evidence="6" id="KW-1185">Reference proteome</keyword>
<feature type="domain" description="HTH araC/xylS-type" evidence="4">
    <location>
        <begin position="173"/>
        <end position="271"/>
    </location>
</feature>
<gene>
    <name evidence="5" type="ORF">ABW06_05145</name>
</gene>
<name>A0A0J5M0L8_PLUGE</name>
<comment type="caution">
    <text evidence="5">The sequence shown here is derived from an EMBL/GenBank/DDBJ whole genome shotgun (WGS) entry which is preliminary data.</text>
</comment>
<dbReference type="InterPro" id="IPR018062">
    <property type="entry name" value="HTH_AraC-typ_CS"/>
</dbReference>
<protein>
    <submittedName>
        <fullName evidence="5">AraC family transcriptional regulator</fullName>
    </submittedName>
</protein>
<dbReference type="GO" id="GO:0003700">
    <property type="term" value="F:DNA-binding transcription factor activity"/>
    <property type="evidence" value="ECO:0007669"/>
    <property type="project" value="InterPro"/>
</dbReference>
<dbReference type="Proteomes" id="UP000036196">
    <property type="component" value="Unassembled WGS sequence"/>
</dbReference>
<dbReference type="SMART" id="SM00342">
    <property type="entry name" value="HTH_ARAC"/>
    <property type="match status" value="1"/>
</dbReference>
<dbReference type="PRINTS" id="PR00032">
    <property type="entry name" value="HTHARAC"/>
</dbReference>
<evidence type="ECO:0000259" key="4">
    <source>
        <dbReference type="PROSITE" id="PS01124"/>
    </source>
</evidence>
<dbReference type="PATRIC" id="fig|61647.15.peg.3873"/>
<proteinExistence type="predicted"/>
<dbReference type="EMBL" id="LDZF01000004">
    <property type="protein sequence ID" value="KMK15366.1"/>
    <property type="molecule type" value="Genomic_DNA"/>
</dbReference>
<dbReference type="AlphaFoldDB" id="A0A0J5M0L8"/>